<organism evidence="1 2">
    <name type="scientific">Kribbella aluminosa</name>
    <dbReference type="NCBI Taxonomy" id="416017"/>
    <lineage>
        <taxon>Bacteria</taxon>
        <taxon>Bacillati</taxon>
        <taxon>Actinomycetota</taxon>
        <taxon>Actinomycetes</taxon>
        <taxon>Propionibacteriales</taxon>
        <taxon>Kribbellaceae</taxon>
        <taxon>Kribbella</taxon>
    </lineage>
</organism>
<dbReference type="Gene3D" id="3.90.190.10">
    <property type="entry name" value="Protein tyrosine phosphatase superfamily"/>
    <property type="match status" value="1"/>
</dbReference>
<dbReference type="SUPFAM" id="SSF52799">
    <property type="entry name" value="(Phosphotyrosine protein) phosphatases II"/>
    <property type="match status" value="1"/>
</dbReference>
<dbReference type="EMBL" id="JAGINT010000002">
    <property type="protein sequence ID" value="MBP2354488.1"/>
    <property type="molecule type" value="Genomic_DNA"/>
</dbReference>
<evidence type="ECO:0000313" key="2">
    <source>
        <dbReference type="Proteomes" id="UP000755585"/>
    </source>
</evidence>
<dbReference type="Proteomes" id="UP000755585">
    <property type="component" value="Unassembled WGS sequence"/>
</dbReference>
<accession>A0ABS4US81</accession>
<sequence>MRTLNWPDCGNARDLGGLGDVRPGRLVRSDNLDQLTAAGLAAVESAGITRFVDLRSAWECETFPSPYVADPRWCNVPLWDPADPDVSDLDLYEQYRVLVDDYAGRVATAITTIAEAPPGCVAVNCHAGKDRTGVVIALTLDLLGVPHDVIATDYGTPPETILRLLTHVQHRYGGTRTYLLQSGATAEQLAGLRTRFTGVKPVT</sequence>
<proteinExistence type="predicted"/>
<dbReference type="InterPro" id="IPR026893">
    <property type="entry name" value="Tyr/Ser_Pase_IphP-type"/>
</dbReference>
<keyword evidence="2" id="KW-1185">Reference proteome</keyword>
<dbReference type="Pfam" id="PF13350">
    <property type="entry name" value="Y_phosphatase3"/>
    <property type="match status" value="1"/>
</dbReference>
<dbReference type="InterPro" id="IPR029021">
    <property type="entry name" value="Prot-tyrosine_phosphatase-like"/>
</dbReference>
<comment type="caution">
    <text evidence="1">The sequence shown here is derived from an EMBL/GenBank/DDBJ whole genome shotgun (WGS) entry which is preliminary data.</text>
</comment>
<dbReference type="RefSeq" id="WP_209697282.1">
    <property type="nucleotide sequence ID" value="NZ_BAAAVU010000031.1"/>
</dbReference>
<gene>
    <name evidence="1" type="ORF">JOF29_005598</name>
</gene>
<evidence type="ECO:0000313" key="1">
    <source>
        <dbReference type="EMBL" id="MBP2354488.1"/>
    </source>
</evidence>
<reference evidence="1 2" key="1">
    <citation type="submission" date="2021-03" db="EMBL/GenBank/DDBJ databases">
        <title>Sequencing the genomes of 1000 actinobacteria strains.</title>
        <authorList>
            <person name="Klenk H.-P."/>
        </authorList>
    </citation>
    <scope>NUCLEOTIDE SEQUENCE [LARGE SCALE GENOMIC DNA]</scope>
    <source>
        <strain evidence="1 2">DSM 18824</strain>
    </source>
</reference>
<evidence type="ECO:0008006" key="3">
    <source>
        <dbReference type="Google" id="ProtNLM"/>
    </source>
</evidence>
<protein>
    <recommendedName>
        <fullName evidence="3">Protein tyrosine/serine phosphatase</fullName>
    </recommendedName>
</protein>
<name>A0ABS4US81_9ACTN</name>